<comment type="caution">
    <text evidence="3">The sequence shown here is derived from an EMBL/GenBank/DDBJ whole genome shotgun (WGS) entry which is preliminary data.</text>
</comment>
<keyword evidence="4" id="KW-1185">Reference proteome</keyword>
<reference evidence="3" key="1">
    <citation type="submission" date="2022-12" db="EMBL/GenBank/DDBJ databases">
        <authorList>
            <person name="Webb A."/>
        </authorList>
    </citation>
    <scope>NUCLEOTIDE SEQUENCE</scope>
    <source>
        <strain evidence="3">Pd1</strain>
    </source>
</reference>
<dbReference type="InterPro" id="IPR001849">
    <property type="entry name" value="PH_domain"/>
</dbReference>
<evidence type="ECO:0000313" key="4">
    <source>
        <dbReference type="Proteomes" id="UP001162029"/>
    </source>
</evidence>
<proteinExistence type="predicted"/>
<evidence type="ECO:0000259" key="2">
    <source>
        <dbReference type="SMART" id="SM00233"/>
    </source>
</evidence>
<evidence type="ECO:0000256" key="1">
    <source>
        <dbReference type="SAM" id="MobiDB-lite"/>
    </source>
</evidence>
<dbReference type="SUPFAM" id="SSF50729">
    <property type="entry name" value="PH domain-like"/>
    <property type="match status" value="2"/>
</dbReference>
<sequence>MSSLSILMKQRTQRTSTFLGSDRSTFMSGTSSHRATVLASPSLSSASETLEDWMYWQRDASNAHCWTKVYSVLDNEFLWLFKGNHSSKTLFLQIAVSSVEVSGQRQLRVVDPNGEDMELWLLDEDSFSMWRQRLEEAAALTTHFFRITEIEARRLPRKSAYRGSLVTYRRASKQARFKAVIEWVMQWRRKCVELARLSLTAIPSRRQKLQQHTSLRATCSKTTSSMRSTFCSLSMLSSLSTSVSSDSLSTATSSYGGLMEDYDDSDEEIENEDEREDEDEESSEQGWMYWKKSDDSWLKMYARLRNELLWLSKGARDTVAIVQIAVAGVRATDIGGFIARDPAGESMELFAYERHRTGKWIDALHVAAQRTQSYERSVAAVSAETEITHQETKEVKEVYTGTLVTYNKEQTKSTLRRRLRDACRRRLEKFVDRLDTSKR</sequence>
<organism evidence="3 4">
    <name type="scientific">Peronospora destructor</name>
    <dbReference type="NCBI Taxonomy" id="86335"/>
    <lineage>
        <taxon>Eukaryota</taxon>
        <taxon>Sar</taxon>
        <taxon>Stramenopiles</taxon>
        <taxon>Oomycota</taxon>
        <taxon>Peronosporomycetes</taxon>
        <taxon>Peronosporales</taxon>
        <taxon>Peronosporaceae</taxon>
        <taxon>Peronospora</taxon>
    </lineage>
</organism>
<feature type="domain" description="PH" evidence="2">
    <location>
        <begin position="282"/>
        <end position="371"/>
    </location>
</feature>
<feature type="domain" description="PH" evidence="2">
    <location>
        <begin position="48"/>
        <end position="141"/>
    </location>
</feature>
<name>A0AAV0TGN1_9STRA</name>
<accession>A0AAV0TGN1</accession>
<dbReference type="SMART" id="SM00233">
    <property type="entry name" value="PH"/>
    <property type="match status" value="2"/>
</dbReference>
<dbReference type="EMBL" id="CANTFM010000379">
    <property type="protein sequence ID" value="CAI5720341.1"/>
    <property type="molecule type" value="Genomic_DNA"/>
</dbReference>
<evidence type="ECO:0000313" key="3">
    <source>
        <dbReference type="EMBL" id="CAI5720341.1"/>
    </source>
</evidence>
<feature type="compositionally biased region" description="Low complexity" evidence="1">
    <location>
        <begin position="244"/>
        <end position="254"/>
    </location>
</feature>
<protein>
    <recommendedName>
        <fullName evidence="2">PH domain-containing protein</fullName>
    </recommendedName>
</protein>
<dbReference type="AlphaFoldDB" id="A0AAV0TGN1"/>
<gene>
    <name evidence="3" type="ORF">PDE001_LOCUS2218</name>
</gene>
<dbReference type="Proteomes" id="UP001162029">
    <property type="component" value="Unassembled WGS sequence"/>
</dbReference>
<feature type="compositionally biased region" description="Acidic residues" evidence="1">
    <location>
        <begin position="260"/>
        <end position="283"/>
    </location>
</feature>
<feature type="region of interest" description="Disordered" evidence="1">
    <location>
        <begin position="244"/>
        <end position="285"/>
    </location>
</feature>